<dbReference type="PROSITE" id="PS51257">
    <property type="entry name" value="PROKAR_LIPOPROTEIN"/>
    <property type="match status" value="1"/>
</dbReference>
<dbReference type="RefSeq" id="WP_185023543.1">
    <property type="nucleotide sequence ID" value="NZ_JACHMQ010000001.1"/>
</dbReference>
<accession>A0A7X0FU79</accession>
<comment type="caution">
    <text evidence="2">The sequence shown here is derived from an EMBL/GenBank/DDBJ whole genome shotgun (WGS) entry which is preliminary data.</text>
</comment>
<gene>
    <name evidence="2" type="ORF">BKA00_000700</name>
</gene>
<feature type="signal peptide" evidence="1">
    <location>
        <begin position="1"/>
        <end position="28"/>
    </location>
</feature>
<keyword evidence="1" id="KW-0732">Signal</keyword>
<feature type="chain" id="PRO_5031395322" description="Peptidase inhibitor family I36 protein" evidence="1">
    <location>
        <begin position="29"/>
        <end position="173"/>
    </location>
</feature>
<evidence type="ECO:0000313" key="2">
    <source>
        <dbReference type="EMBL" id="MBB6393786.1"/>
    </source>
</evidence>
<evidence type="ECO:0000313" key="3">
    <source>
        <dbReference type="Proteomes" id="UP000546324"/>
    </source>
</evidence>
<evidence type="ECO:0008006" key="4">
    <source>
        <dbReference type="Google" id="ProtNLM"/>
    </source>
</evidence>
<organism evidence="2 3">
    <name type="scientific">Actinomadura coerulea</name>
    <dbReference type="NCBI Taxonomy" id="46159"/>
    <lineage>
        <taxon>Bacteria</taxon>
        <taxon>Bacillati</taxon>
        <taxon>Actinomycetota</taxon>
        <taxon>Actinomycetes</taxon>
        <taxon>Streptosporangiales</taxon>
        <taxon>Thermomonosporaceae</taxon>
        <taxon>Actinomadura</taxon>
    </lineage>
</organism>
<name>A0A7X0FU79_9ACTN</name>
<reference evidence="2 3" key="1">
    <citation type="submission" date="2020-08" db="EMBL/GenBank/DDBJ databases">
        <title>Sequencing the genomes of 1000 actinobacteria strains.</title>
        <authorList>
            <person name="Klenk H.-P."/>
        </authorList>
    </citation>
    <scope>NUCLEOTIDE SEQUENCE [LARGE SCALE GENOMIC DNA]</scope>
    <source>
        <strain evidence="2 3">DSM 43675</strain>
    </source>
</reference>
<sequence length="173" mass="17898">MAPRTLRKALGLVVGLTVLLACTGAANAAGPGGGAVRADGKRVAPAAAQAQRDHGNDNASVVGVPYCANINVSADCWTWINTTRGTPCPTGHFCLYTNVLAAEGGKVFSLFHCRRGGSDWALRAWNGTGLYDNSNTGGAHALIKGSAHNVLVNVPPGTDGVYDFRPAYFVQAC</sequence>
<keyword evidence="3" id="KW-1185">Reference proteome</keyword>
<dbReference type="Proteomes" id="UP000546324">
    <property type="component" value="Unassembled WGS sequence"/>
</dbReference>
<protein>
    <recommendedName>
        <fullName evidence="4">Peptidase inhibitor family I36 protein</fullName>
    </recommendedName>
</protein>
<dbReference type="EMBL" id="JACHMQ010000001">
    <property type="protein sequence ID" value="MBB6393786.1"/>
    <property type="molecule type" value="Genomic_DNA"/>
</dbReference>
<evidence type="ECO:0000256" key="1">
    <source>
        <dbReference type="SAM" id="SignalP"/>
    </source>
</evidence>
<dbReference type="AlphaFoldDB" id="A0A7X0FU79"/>
<proteinExistence type="predicted"/>